<dbReference type="Pfam" id="PF13189">
    <property type="entry name" value="Cytidylate_kin2"/>
    <property type="match status" value="1"/>
</dbReference>
<dbReference type="SUPFAM" id="SSF52540">
    <property type="entry name" value="P-loop containing nucleoside triphosphate hydrolases"/>
    <property type="match status" value="1"/>
</dbReference>
<dbReference type="EMBL" id="DVON01000143">
    <property type="protein sequence ID" value="HIV12780.1"/>
    <property type="molecule type" value="Genomic_DNA"/>
</dbReference>
<keyword evidence="1" id="KW-0418">Kinase</keyword>
<dbReference type="AlphaFoldDB" id="A0A9D1NTZ1"/>
<dbReference type="Gene3D" id="3.40.50.300">
    <property type="entry name" value="P-loop containing nucleotide triphosphate hydrolases"/>
    <property type="match status" value="1"/>
</dbReference>
<sequence length="207" mass="23727">MKIITISREFGSGGRELGKRLADALGFSYYDKEIISAIAKESNFDEQYVEETLLRGLTPNYTLTFGHTFAFGPDPIMQNELKILNLQQEIIKELAKKGNCVMVGRTSGSILEEDYDPLKIFVYADLASKLDRCRSRADAGEHLTDRELEKKIRQIDEGRARHQRLFTDKKWGARENYHLCINTTGLEIKSIVPAVRDYALTWFDQRS</sequence>
<organism evidence="1 2">
    <name type="scientific">Candidatus Pullilachnospira stercoravium</name>
    <dbReference type="NCBI Taxonomy" id="2840913"/>
    <lineage>
        <taxon>Bacteria</taxon>
        <taxon>Bacillati</taxon>
        <taxon>Bacillota</taxon>
        <taxon>Clostridia</taxon>
        <taxon>Lachnospirales</taxon>
        <taxon>Lachnospiraceae</taxon>
        <taxon>Lachnospiraceae incertae sedis</taxon>
        <taxon>Candidatus Pullilachnospira</taxon>
    </lineage>
</organism>
<reference evidence="1" key="1">
    <citation type="submission" date="2020-10" db="EMBL/GenBank/DDBJ databases">
        <authorList>
            <person name="Gilroy R."/>
        </authorList>
    </citation>
    <scope>NUCLEOTIDE SEQUENCE</scope>
    <source>
        <strain evidence="1">ChiBcec2-4451</strain>
    </source>
</reference>
<gene>
    <name evidence="1" type="ORF">IAA63_06525</name>
</gene>
<dbReference type="InterPro" id="IPR027417">
    <property type="entry name" value="P-loop_NTPase"/>
</dbReference>
<accession>A0A9D1NTZ1</accession>
<comment type="caution">
    <text evidence="1">The sequence shown here is derived from an EMBL/GenBank/DDBJ whole genome shotgun (WGS) entry which is preliminary data.</text>
</comment>
<proteinExistence type="predicted"/>
<name>A0A9D1NTZ1_9FIRM</name>
<dbReference type="Proteomes" id="UP000886723">
    <property type="component" value="Unassembled WGS sequence"/>
</dbReference>
<evidence type="ECO:0000313" key="1">
    <source>
        <dbReference type="EMBL" id="HIV12780.1"/>
    </source>
</evidence>
<keyword evidence="1" id="KW-0808">Transferase</keyword>
<reference evidence="1" key="2">
    <citation type="journal article" date="2021" name="PeerJ">
        <title>Extensive microbial diversity within the chicken gut microbiome revealed by metagenomics and culture.</title>
        <authorList>
            <person name="Gilroy R."/>
            <person name="Ravi A."/>
            <person name="Getino M."/>
            <person name="Pursley I."/>
            <person name="Horton D.L."/>
            <person name="Alikhan N.F."/>
            <person name="Baker D."/>
            <person name="Gharbi K."/>
            <person name="Hall N."/>
            <person name="Watson M."/>
            <person name="Adriaenssens E.M."/>
            <person name="Foster-Nyarko E."/>
            <person name="Jarju S."/>
            <person name="Secka A."/>
            <person name="Antonio M."/>
            <person name="Oren A."/>
            <person name="Chaudhuri R.R."/>
            <person name="La Ragione R."/>
            <person name="Hildebrand F."/>
            <person name="Pallen M.J."/>
        </authorList>
    </citation>
    <scope>NUCLEOTIDE SEQUENCE</scope>
    <source>
        <strain evidence="1">ChiBcec2-4451</strain>
    </source>
</reference>
<dbReference type="GO" id="GO:0016301">
    <property type="term" value="F:kinase activity"/>
    <property type="evidence" value="ECO:0007669"/>
    <property type="project" value="UniProtKB-KW"/>
</dbReference>
<evidence type="ECO:0000313" key="2">
    <source>
        <dbReference type="Proteomes" id="UP000886723"/>
    </source>
</evidence>
<protein>
    <submittedName>
        <fullName evidence="1">Cytidylate kinase-like family protein</fullName>
    </submittedName>
</protein>